<comment type="caution">
    <text evidence="4">The sequence shown here is derived from an EMBL/GenBank/DDBJ whole genome shotgun (WGS) entry which is preliminary data.</text>
</comment>
<reference evidence="5" key="1">
    <citation type="journal article" date="2019" name="Int. J. Syst. Evol. Microbiol.">
        <title>The Global Catalogue of Microorganisms (GCM) 10K type strain sequencing project: providing services to taxonomists for standard genome sequencing and annotation.</title>
        <authorList>
            <consortium name="The Broad Institute Genomics Platform"/>
            <consortium name="The Broad Institute Genome Sequencing Center for Infectious Disease"/>
            <person name="Wu L."/>
            <person name="Ma J."/>
        </authorList>
    </citation>
    <scope>NUCLEOTIDE SEQUENCE [LARGE SCALE GENOMIC DNA]</scope>
    <source>
        <strain evidence="5">JCM 17906</strain>
    </source>
</reference>
<evidence type="ECO:0000259" key="2">
    <source>
        <dbReference type="Pfam" id="PF01548"/>
    </source>
</evidence>
<evidence type="ECO:0000313" key="4">
    <source>
        <dbReference type="EMBL" id="GAA4556178.1"/>
    </source>
</evidence>
<gene>
    <name evidence="4" type="ORF">GCM10023175_57820</name>
</gene>
<dbReference type="Proteomes" id="UP001501598">
    <property type="component" value="Unassembled WGS sequence"/>
</dbReference>
<dbReference type="EMBL" id="BAABGT010000096">
    <property type="protein sequence ID" value="GAA4556178.1"/>
    <property type="molecule type" value="Genomic_DNA"/>
</dbReference>
<dbReference type="NCBIfam" id="NF033542">
    <property type="entry name" value="transpos_IS110"/>
    <property type="match status" value="1"/>
</dbReference>
<dbReference type="InterPro" id="IPR047650">
    <property type="entry name" value="Transpos_IS110"/>
</dbReference>
<dbReference type="InterPro" id="IPR002525">
    <property type="entry name" value="Transp_IS110-like_N"/>
</dbReference>
<dbReference type="PANTHER" id="PTHR33055:SF16">
    <property type="entry name" value="TRANSPOSASE FOR INSERTION SEQUENCE ELEMENT IS1547"/>
    <property type="match status" value="1"/>
</dbReference>
<feature type="domain" description="Transposase IS116/IS110/IS902 C-terminal" evidence="3">
    <location>
        <begin position="225"/>
        <end position="303"/>
    </location>
</feature>
<feature type="domain" description="Transposase IS110-like N-terminal" evidence="2">
    <location>
        <begin position="4"/>
        <end position="155"/>
    </location>
</feature>
<dbReference type="RefSeq" id="WP_345425507.1">
    <property type="nucleotide sequence ID" value="NZ_BAABGT010000096.1"/>
</dbReference>
<keyword evidence="5" id="KW-1185">Reference proteome</keyword>
<dbReference type="InterPro" id="IPR003346">
    <property type="entry name" value="Transposase_20"/>
</dbReference>
<proteinExistence type="predicted"/>
<accession>A0ABP8S1H7</accession>
<dbReference type="Pfam" id="PF02371">
    <property type="entry name" value="Transposase_20"/>
    <property type="match status" value="1"/>
</dbReference>
<sequence>MVVLGIDAHKRSHTVVVVDDNGRKLGERTLGTTTADHLALLTWAEKFGSERLWAVEDCRHLSRRLERDLLGAAERIVRVPPKMMAQVRDSARSYGKSDPIDALAVARAALREPDLPTAHLDGPAREVRLLAGHRDDLVAERTRTVNRLRWHLHELDPGWEPAARSLWRPKNLSAITERLAGLDGLVARLARTHVDRCRDLTSQIRELDRELELLVTRLAPTLVALCGCATLTAAKIIGETAGVERFRSRHAFARHNGTAPVPVWSSNRHSFRLSRTGNRQLNAAIHRIAITQAHYHPQARELLQRRRAGGDTKAESIRVLKRRLSDVVYRALLADLDRISQPQQVADAAA</sequence>
<dbReference type="PANTHER" id="PTHR33055">
    <property type="entry name" value="TRANSPOSASE FOR INSERTION SEQUENCE ELEMENT IS1111A"/>
    <property type="match status" value="1"/>
</dbReference>
<evidence type="ECO:0000313" key="5">
    <source>
        <dbReference type="Proteomes" id="UP001501598"/>
    </source>
</evidence>
<feature type="coiled-coil region" evidence="1">
    <location>
        <begin position="190"/>
        <end position="217"/>
    </location>
</feature>
<keyword evidence="1" id="KW-0175">Coiled coil</keyword>
<evidence type="ECO:0000259" key="3">
    <source>
        <dbReference type="Pfam" id="PF02371"/>
    </source>
</evidence>
<evidence type="ECO:0000256" key="1">
    <source>
        <dbReference type="SAM" id="Coils"/>
    </source>
</evidence>
<organism evidence="4 5">
    <name type="scientific">Pseudonocardia xishanensis</name>
    <dbReference type="NCBI Taxonomy" id="630995"/>
    <lineage>
        <taxon>Bacteria</taxon>
        <taxon>Bacillati</taxon>
        <taxon>Actinomycetota</taxon>
        <taxon>Actinomycetes</taxon>
        <taxon>Pseudonocardiales</taxon>
        <taxon>Pseudonocardiaceae</taxon>
        <taxon>Pseudonocardia</taxon>
    </lineage>
</organism>
<name>A0ABP8S1H7_9PSEU</name>
<dbReference type="Pfam" id="PF01548">
    <property type="entry name" value="DEDD_Tnp_IS110"/>
    <property type="match status" value="1"/>
</dbReference>
<protein>
    <submittedName>
        <fullName evidence="4">IS110 family transposase</fullName>
    </submittedName>
</protein>